<keyword evidence="2" id="KW-0805">Transcription regulation</keyword>
<evidence type="ECO:0000313" key="5">
    <source>
        <dbReference type="EMBL" id="MBW6531346.1"/>
    </source>
</evidence>
<keyword evidence="1" id="KW-0678">Repressor</keyword>
<evidence type="ECO:0000313" key="6">
    <source>
        <dbReference type="Proteomes" id="UP000759103"/>
    </source>
</evidence>
<keyword evidence="3" id="KW-0804">Transcription</keyword>
<feature type="domain" description="HTH deoR-type" evidence="4">
    <location>
        <begin position="1"/>
        <end position="44"/>
    </location>
</feature>
<keyword evidence="5" id="KW-0238">DNA-binding</keyword>
<name>A0ABS7BNZ4_9SPHN</name>
<evidence type="ECO:0000256" key="2">
    <source>
        <dbReference type="ARBA" id="ARBA00023015"/>
    </source>
</evidence>
<evidence type="ECO:0000259" key="4">
    <source>
        <dbReference type="PROSITE" id="PS51000"/>
    </source>
</evidence>
<dbReference type="PROSITE" id="PS51000">
    <property type="entry name" value="HTH_DEOR_2"/>
    <property type="match status" value="1"/>
</dbReference>
<dbReference type="InterPro" id="IPR014036">
    <property type="entry name" value="DeoR-like_C"/>
</dbReference>
<organism evidence="5 6">
    <name type="scientific">Sphingomonas citri</name>
    <dbReference type="NCBI Taxonomy" id="2862499"/>
    <lineage>
        <taxon>Bacteria</taxon>
        <taxon>Pseudomonadati</taxon>
        <taxon>Pseudomonadota</taxon>
        <taxon>Alphaproteobacteria</taxon>
        <taxon>Sphingomonadales</taxon>
        <taxon>Sphingomonadaceae</taxon>
        <taxon>Sphingomonas</taxon>
    </lineage>
</organism>
<dbReference type="InterPro" id="IPR037171">
    <property type="entry name" value="NagB/RpiA_transferase-like"/>
</dbReference>
<dbReference type="InterPro" id="IPR001034">
    <property type="entry name" value="DeoR_HTH"/>
</dbReference>
<dbReference type="Pfam" id="PF00455">
    <property type="entry name" value="DeoRC"/>
    <property type="match status" value="1"/>
</dbReference>
<dbReference type="Gene3D" id="3.40.50.1360">
    <property type="match status" value="1"/>
</dbReference>
<reference evidence="5 6" key="1">
    <citation type="submission" date="2021-07" db="EMBL/GenBank/DDBJ databases">
        <title>Sphingomonas sp.</title>
        <authorList>
            <person name="Feng G."/>
            <person name="Li J."/>
            <person name="Pan M."/>
        </authorList>
    </citation>
    <scope>NUCLEOTIDE SEQUENCE [LARGE SCALE GENOMIC DNA]</scope>
    <source>
        <strain evidence="5 6">RRHST34</strain>
    </source>
</reference>
<protein>
    <submittedName>
        <fullName evidence="5">DeoR/GlpR family DNA-binding transcription regulator</fullName>
    </submittedName>
</protein>
<sequence>MAGQPVVAASLATEFSVSEDAIRRDLRALAAEGRCRRVYGGALPITAATRPLAARADEATAGKRALARAAAETIRPGERIFLDAGSTHLALVEMLPDQADLTLVTNAPDIAAAALRRGDLTVLLLGGMVDPAVGGCVDAVAVQAVVQLRLDRAFVGACAIADEGVAAFHHADASFKRAVIARAAQVIVLATTDKLGADAGYHVALPGEVALLVIEEATTAAQRRELDAAGYARLLIAPPA</sequence>
<dbReference type="SUPFAM" id="SSF46785">
    <property type="entry name" value="Winged helix' DNA-binding domain"/>
    <property type="match status" value="1"/>
</dbReference>
<dbReference type="Proteomes" id="UP000759103">
    <property type="component" value="Unassembled WGS sequence"/>
</dbReference>
<dbReference type="Pfam" id="PF08220">
    <property type="entry name" value="HTH_DeoR"/>
    <property type="match status" value="1"/>
</dbReference>
<proteinExistence type="predicted"/>
<keyword evidence="6" id="KW-1185">Reference proteome</keyword>
<dbReference type="PRINTS" id="PR00037">
    <property type="entry name" value="HTHLACR"/>
</dbReference>
<evidence type="ECO:0000256" key="1">
    <source>
        <dbReference type="ARBA" id="ARBA00022491"/>
    </source>
</evidence>
<dbReference type="PANTHER" id="PTHR30363:SF4">
    <property type="entry name" value="GLYCEROL-3-PHOSPHATE REGULON REPRESSOR"/>
    <property type="match status" value="1"/>
</dbReference>
<dbReference type="EMBL" id="JAHXZN010000003">
    <property type="protein sequence ID" value="MBW6531346.1"/>
    <property type="molecule type" value="Genomic_DNA"/>
</dbReference>
<dbReference type="PANTHER" id="PTHR30363">
    <property type="entry name" value="HTH-TYPE TRANSCRIPTIONAL REGULATOR SRLR-RELATED"/>
    <property type="match status" value="1"/>
</dbReference>
<evidence type="ECO:0000256" key="3">
    <source>
        <dbReference type="ARBA" id="ARBA00023163"/>
    </source>
</evidence>
<dbReference type="InterPro" id="IPR036390">
    <property type="entry name" value="WH_DNA-bd_sf"/>
</dbReference>
<gene>
    <name evidence="5" type="ORF">KZ820_11430</name>
</gene>
<dbReference type="InterPro" id="IPR050313">
    <property type="entry name" value="Carb_Metab_HTH_regulators"/>
</dbReference>
<dbReference type="GO" id="GO:0003677">
    <property type="term" value="F:DNA binding"/>
    <property type="evidence" value="ECO:0007669"/>
    <property type="project" value="UniProtKB-KW"/>
</dbReference>
<dbReference type="SMART" id="SM01134">
    <property type="entry name" value="DeoRC"/>
    <property type="match status" value="1"/>
</dbReference>
<accession>A0ABS7BNZ4</accession>
<dbReference type="SUPFAM" id="SSF100950">
    <property type="entry name" value="NagB/RpiA/CoA transferase-like"/>
    <property type="match status" value="1"/>
</dbReference>
<comment type="caution">
    <text evidence="5">The sequence shown here is derived from an EMBL/GenBank/DDBJ whole genome shotgun (WGS) entry which is preliminary data.</text>
</comment>